<dbReference type="EMBL" id="BPLQ01012935">
    <property type="protein sequence ID" value="GIY68762.1"/>
    <property type="molecule type" value="Genomic_DNA"/>
</dbReference>
<organism evidence="2 3">
    <name type="scientific">Caerostris darwini</name>
    <dbReference type="NCBI Taxonomy" id="1538125"/>
    <lineage>
        <taxon>Eukaryota</taxon>
        <taxon>Metazoa</taxon>
        <taxon>Ecdysozoa</taxon>
        <taxon>Arthropoda</taxon>
        <taxon>Chelicerata</taxon>
        <taxon>Arachnida</taxon>
        <taxon>Araneae</taxon>
        <taxon>Araneomorphae</taxon>
        <taxon>Entelegynae</taxon>
        <taxon>Araneoidea</taxon>
        <taxon>Araneidae</taxon>
        <taxon>Caerostris</taxon>
    </lineage>
</organism>
<keyword evidence="3" id="KW-1185">Reference proteome</keyword>
<protein>
    <recommendedName>
        <fullName evidence="4">Secreted protein</fullName>
    </recommendedName>
</protein>
<gene>
    <name evidence="2" type="ORF">CDAR_415731</name>
</gene>
<sequence length="121" mass="13734">MERFFLSYARLWLFSHTTSSLPVACSSVMRCIDNPREIPRVIAFHISDHLWNCHIISDRPFSYWRADIMDKFHPKPNQSIGIRHPCGKTSPPFVASHALEAFTGEVVDGCSDMVALGPECQ</sequence>
<evidence type="ECO:0000313" key="3">
    <source>
        <dbReference type="Proteomes" id="UP001054837"/>
    </source>
</evidence>
<dbReference type="Proteomes" id="UP001054837">
    <property type="component" value="Unassembled WGS sequence"/>
</dbReference>
<evidence type="ECO:0000313" key="2">
    <source>
        <dbReference type="EMBL" id="GIY68762.1"/>
    </source>
</evidence>
<name>A0AAV4VEQ5_9ARAC</name>
<evidence type="ECO:0008006" key="4">
    <source>
        <dbReference type="Google" id="ProtNLM"/>
    </source>
</evidence>
<accession>A0AAV4VEQ5</accession>
<evidence type="ECO:0000256" key="1">
    <source>
        <dbReference type="SAM" id="SignalP"/>
    </source>
</evidence>
<comment type="caution">
    <text evidence="2">The sequence shown here is derived from an EMBL/GenBank/DDBJ whole genome shotgun (WGS) entry which is preliminary data.</text>
</comment>
<reference evidence="2 3" key="1">
    <citation type="submission" date="2021-06" db="EMBL/GenBank/DDBJ databases">
        <title>Caerostris darwini draft genome.</title>
        <authorList>
            <person name="Kono N."/>
            <person name="Arakawa K."/>
        </authorList>
    </citation>
    <scope>NUCLEOTIDE SEQUENCE [LARGE SCALE GENOMIC DNA]</scope>
</reference>
<feature type="chain" id="PRO_5043977524" description="Secreted protein" evidence="1">
    <location>
        <begin position="21"/>
        <end position="121"/>
    </location>
</feature>
<feature type="signal peptide" evidence="1">
    <location>
        <begin position="1"/>
        <end position="20"/>
    </location>
</feature>
<proteinExistence type="predicted"/>
<keyword evidence="1" id="KW-0732">Signal</keyword>
<dbReference type="AlphaFoldDB" id="A0AAV4VEQ5"/>